<feature type="region of interest" description="Disordered" evidence="2">
    <location>
        <begin position="619"/>
        <end position="654"/>
    </location>
</feature>
<feature type="compositionally biased region" description="Polar residues" evidence="2">
    <location>
        <begin position="987"/>
        <end position="1000"/>
    </location>
</feature>
<feature type="region of interest" description="Disordered" evidence="2">
    <location>
        <begin position="169"/>
        <end position="188"/>
    </location>
</feature>
<feature type="region of interest" description="Disordered" evidence="2">
    <location>
        <begin position="828"/>
        <end position="900"/>
    </location>
</feature>
<dbReference type="Gramene" id="Pp3c4_22960V3.2">
    <property type="protein sequence ID" value="Pp3c4_22960V3.2"/>
    <property type="gene ID" value="Pp3c4_22960"/>
</dbReference>
<feature type="region of interest" description="Disordered" evidence="2">
    <location>
        <begin position="749"/>
        <end position="796"/>
    </location>
</feature>
<evidence type="ECO:0000256" key="2">
    <source>
        <dbReference type="SAM" id="MobiDB-lite"/>
    </source>
</evidence>
<evidence type="ECO:0000313" key="6">
    <source>
        <dbReference type="Proteomes" id="UP000006727"/>
    </source>
</evidence>
<dbReference type="FunCoup" id="A0A2K1KPK2">
    <property type="interactions" value="2487"/>
</dbReference>
<dbReference type="EnsemblPlants" id="Pp3c4_22960V3.2">
    <property type="protein sequence ID" value="Pp3c4_22960V3.2"/>
    <property type="gene ID" value="Pp3c4_22960"/>
</dbReference>
<reference evidence="4 6" key="2">
    <citation type="journal article" date="2018" name="Plant J.">
        <title>The Physcomitrella patens chromosome-scale assembly reveals moss genome structure and evolution.</title>
        <authorList>
            <person name="Lang D."/>
            <person name="Ullrich K.K."/>
            <person name="Murat F."/>
            <person name="Fuchs J."/>
            <person name="Jenkins J."/>
            <person name="Haas F.B."/>
            <person name="Piednoel M."/>
            <person name="Gundlach H."/>
            <person name="Van Bel M."/>
            <person name="Meyberg R."/>
            <person name="Vives C."/>
            <person name="Morata J."/>
            <person name="Symeonidi A."/>
            <person name="Hiss M."/>
            <person name="Muchero W."/>
            <person name="Kamisugi Y."/>
            <person name="Saleh O."/>
            <person name="Blanc G."/>
            <person name="Decker E.L."/>
            <person name="van Gessel N."/>
            <person name="Grimwood J."/>
            <person name="Hayes R.D."/>
            <person name="Graham S.W."/>
            <person name="Gunter L.E."/>
            <person name="McDaniel S.F."/>
            <person name="Hoernstein S.N.W."/>
            <person name="Larsson A."/>
            <person name="Li F.W."/>
            <person name="Perroud P.F."/>
            <person name="Phillips J."/>
            <person name="Ranjan P."/>
            <person name="Rokshar D.S."/>
            <person name="Rothfels C.J."/>
            <person name="Schneider L."/>
            <person name="Shu S."/>
            <person name="Stevenson D.W."/>
            <person name="Thummler F."/>
            <person name="Tillich M."/>
            <person name="Villarreal Aguilar J.C."/>
            <person name="Widiez T."/>
            <person name="Wong G.K."/>
            <person name="Wymore A."/>
            <person name="Zhang Y."/>
            <person name="Zimmer A.D."/>
            <person name="Quatrano R.S."/>
            <person name="Mayer K.F.X."/>
            <person name="Goodstein D."/>
            <person name="Casacuberta J.M."/>
            <person name="Vandepoele K."/>
            <person name="Reski R."/>
            <person name="Cuming A.C."/>
            <person name="Tuskan G.A."/>
            <person name="Maumus F."/>
            <person name="Salse J."/>
            <person name="Schmutz J."/>
            <person name="Rensing S.A."/>
        </authorList>
    </citation>
    <scope>NUCLEOTIDE SEQUENCE [LARGE SCALE GENOMIC DNA]</scope>
    <source>
        <strain evidence="5 6">cv. Gransden 2004</strain>
    </source>
</reference>
<evidence type="ECO:0000313" key="5">
    <source>
        <dbReference type="EnsemblPlants" id="Pp3c4_22960V3.1"/>
    </source>
</evidence>
<gene>
    <name evidence="4" type="ORF">PHYPA_006622</name>
</gene>
<keyword evidence="6" id="KW-1185">Reference proteome</keyword>
<reference evidence="4 6" key="1">
    <citation type="journal article" date="2008" name="Science">
        <title>The Physcomitrella genome reveals evolutionary insights into the conquest of land by plants.</title>
        <authorList>
            <person name="Rensing S."/>
            <person name="Lang D."/>
            <person name="Zimmer A."/>
            <person name="Terry A."/>
            <person name="Salamov A."/>
            <person name="Shapiro H."/>
            <person name="Nishiyama T."/>
            <person name="Perroud P.-F."/>
            <person name="Lindquist E."/>
            <person name="Kamisugi Y."/>
            <person name="Tanahashi T."/>
            <person name="Sakakibara K."/>
            <person name="Fujita T."/>
            <person name="Oishi K."/>
            <person name="Shin-I T."/>
            <person name="Kuroki Y."/>
            <person name="Toyoda A."/>
            <person name="Suzuki Y."/>
            <person name="Hashimoto A."/>
            <person name="Yamaguchi K."/>
            <person name="Sugano A."/>
            <person name="Kohara Y."/>
            <person name="Fujiyama A."/>
            <person name="Anterola A."/>
            <person name="Aoki S."/>
            <person name="Ashton N."/>
            <person name="Barbazuk W.B."/>
            <person name="Barker E."/>
            <person name="Bennetzen J."/>
            <person name="Bezanilla M."/>
            <person name="Blankenship R."/>
            <person name="Cho S.H."/>
            <person name="Dutcher S."/>
            <person name="Estelle M."/>
            <person name="Fawcett J.A."/>
            <person name="Gundlach H."/>
            <person name="Hanada K."/>
            <person name="Heyl A."/>
            <person name="Hicks K.A."/>
            <person name="Hugh J."/>
            <person name="Lohr M."/>
            <person name="Mayer K."/>
            <person name="Melkozernov A."/>
            <person name="Murata T."/>
            <person name="Nelson D."/>
            <person name="Pils B."/>
            <person name="Prigge M."/>
            <person name="Reiss B."/>
            <person name="Renner T."/>
            <person name="Rombauts S."/>
            <person name="Rushton P."/>
            <person name="Sanderfoot A."/>
            <person name="Schween G."/>
            <person name="Shiu S.-H."/>
            <person name="Stueber K."/>
            <person name="Theodoulou F.L."/>
            <person name="Tu H."/>
            <person name="Van de Peer Y."/>
            <person name="Verrier P.J."/>
            <person name="Waters E."/>
            <person name="Wood A."/>
            <person name="Yang L."/>
            <person name="Cove D."/>
            <person name="Cuming A."/>
            <person name="Hasebe M."/>
            <person name="Lucas S."/>
            <person name="Mishler D.B."/>
            <person name="Reski R."/>
            <person name="Grigoriev I."/>
            <person name="Quatrano R.S."/>
            <person name="Boore J.L."/>
        </authorList>
    </citation>
    <scope>NUCLEOTIDE SEQUENCE [LARGE SCALE GENOMIC DNA]</scope>
    <source>
        <strain evidence="5 6">cv. Gransden 2004</strain>
    </source>
</reference>
<dbReference type="EMBL" id="ABEU02000004">
    <property type="protein sequence ID" value="PNR55725.1"/>
    <property type="molecule type" value="Genomic_DNA"/>
</dbReference>
<feature type="region of interest" description="Disordered" evidence="2">
    <location>
        <begin position="1224"/>
        <end position="1293"/>
    </location>
</feature>
<feature type="compositionally biased region" description="Polar residues" evidence="2">
    <location>
        <begin position="1184"/>
        <end position="1201"/>
    </location>
</feature>
<dbReference type="Proteomes" id="UP000006727">
    <property type="component" value="Chromosome 4"/>
</dbReference>
<keyword evidence="1" id="KW-0597">Phosphoprotein</keyword>
<dbReference type="GO" id="GO:0040029">
    <property type="term" value="P:epigenetic regulation of gene expression"/>
    <property type="evidence" value="ECO:0000318"/>
    <property type="project" value="GO_Central"/>
</dbReference>
<feature type="compositionally biased region" description="Polar residues" evidence="2">
    <location>
        <begin position="1445"/>
        <end position="1460"/>
    </location>
</feature>
<evidence type="ECO:0000313" key="4">
    <source>
        <dbReference type="EMBL" id="PNR55725.1"/>
    </source>
</evidence>
<feature type="region of interest" description="Disordered" evidence="2">
    <location>
        <begin position="268"/>
        <end position="375"/>
    </location>
</feature>
<dbReference type="InterPro" id="IPR038808">
    <property type="entry name" value="MOS1-like"/>
</dbReference>
<feature type="domain" description="BAT2 N-terminal" evidence="3">
    <location>
        <begin position="9"/>
        <end position="87"/>
    </location>
</feature>
<feature type="compositionally biased region" description="Low complexity" evidence="2">
    <location>
        <begin position="55"/>
        <end position="69"/>
    </location>
</feature>
<feature type="region of interest" description="Disordered" evidence="2">
    <location>
        <begin position="1323"/>
        <end position="1646"/>
    </location>
</feature>
<dbReference type="EnsemblPlants" id="Pp3c4_22960V3.1">
    <property type="protein sequence ID" value="Pp3c4_22960V3.1"/>
    <property type="gene ID" value="Pp3c4_22960"/>
</dbReference>
<feature type="compositionally biased region" description="Basic and acidic residues" evidence="2">
    <location>
        <begin position="643"/>
        <end position="654"/>
    </location>
</feature>
<feature type="compositionally biased region" description="Polar residues" evidence="2">
    <location>
        <begin position="1511"/>
        <end position="1528"/>
    </location>
</feature>
<dbReference type="STRING" id="3218.A0A2K1KPK2"/>
<protein>
    <recommendedName>
        <fullName evidence="3">BAT2 N-terminal domain-containing protein</fullName>
    </recommendedName>
</protein>
<dbReference type="InParanoid" id="A0A2K1KPK2"/>
<organism evidence="4">
    <name type="scientific">Physcomitrium patens</name>
    <name type="common">Spreading-leaved earth moss</name>
    <name type="synonym">Physcomitrella patens</name>
    <dbReference type="NCBI Taxonomy" id="3218"/>
    <lineage>
        <taxon>Eukaryota</taxon>
        <taxon>Viridiplantae</taxon>
        <taxon>Streptophyta</taxon>
        <taxon>Embryophyta</taxon>
        <taxon>Bryophyta</taxon>
        <taxon>Bryophytina</taxon>
        <taxon>Bryopsida</taxon>
        <taxon>Funariidae</taxon>
        <taxon>Funariales</taxon>
        <taxon>Funariaceae</taxon>
        <taxon>Physcomitrium</taxon>
    </lineage>
</organism>
<evidence type="ECO:0000256" key="1">
    <source>
        <dbReference type="ARBA" id="ARBA00022553"/>
    </source>
</evidence>
<proteinExistence type="predicted"/>
<feature type="region of interest" description="Disordered" evidence="2">
    <location>
        <begin position="55"/>
        <end position="83"/>
    </location>
</feature>
<feature type="compositionally biased region" description="Basic and acidic residues" evidence="2">
    <location>
        <begin position="1346"/>
        <end position="1356"/>
    </location>
</feature>
<feature type="compositionally biased region" description="Low complexity" evidence="2">
    <location>
        <begin position="124"/>
        <end position="137"/>
    </location>
</feature>
<feature type="region of interest" description="Disordered" evidence="2">
    <location>
        <begin position="922"/>
        <end position="1028"/>
    </location>
</feature>
<dbReference type="Pfam" id="PF07001">
    <property type="entry name" value="BAT2_N"/>
    <property type="match status" value="1"/>
</dbReference>
<sequence length="1659" mass="175251">MLTSDRRRSSARRGLQVLGKISAVPKPINLPSQRLENRGLDPNVEILPRGSVSWASAGPSPPASSNAWGTPAQASSPPSCSGAWGPKVGAVSMGSSVIGGGATLGTPGIVPRPRSGGSGCRPMSAESVAQVQQSSDSLPGNTETSSVWIARPSSASGVLGQLQPLVAQAQAQARPRSADITRPTRNLSEIGHQPAASSLAGNAAWAGRRRLSGSASSWDCEWWWTRMIGTSGAERGAPAESNGPHTERGGHLQHQFLAILLPRPRSAGYNLPERSGADNWRREGPALRGPPPHAEGNWHRDGPYVRPSYGGQGSYPESWRRERGSSSGAADDNWRRGGAPPLGQYGPPPEHGHYPHESPGFMHGPRFGPRPAGFGRGAPGPGGYCHHGDVYGNVGPLLRSAGLMHPTKPSMFQGPVPYDGFYGPAGPGYQNMEDPERTMMGMGGRPGPYGGYGPHRGPPPEAFGRFGHGGMNQGLRHHREGNLREPGDVMEMEVTKEEDKGVAVTLKSDPVAAAPKARLEVSSAPRANAEGREIAEDKEEGGRKTVNVMVVDKEVVAKMVMKDRWERGSRRDAIQSEIREVSHAGGNVESSTLRFGPYGGGGGGKSSILRNAPRNAVADGTGGPAGAHHWRQAKSGGVGGGLEKSEAEVPKDGEKGRILRRPESPKVQAGRVEGGVSDVNVVQTSTNHEGSGKEGMKSKGNISSHDGEKEWRPKVQIPEMSPRHPADVASQDSTAGIAGWASAVEGTESKGAQCMRGPKGASGNSVDAQRASMEEKATLKASRLANEEEERMREQKAKARAKLEELDRRFTAVRAAAAEEVMVTEVLKPSVEGSRKESREATQEVPTVESKAVVQSGRSSGSGSMKRGGRNDHAKCERDRKANGWKAVVGEGDRGQANGGASMILSASVSGDLILSIPVGVGEARGEQANRRRESRHRGRWERKQVVGGTEDGERSVAAAVASADNPPTGGSRGWNMDNLAPKEVDSGNTGHVGTSNSDGPGSLRKSKSKSKNSRNSRNKQRPEAPAVIIPESIQFGDIVSGLHSTDFRILGSEVPGDPGANGWHMDTGKDVSMSGDALTGDEGSAVSTNGDVPGKRMQRKSRGGWCQSRRDRGSQEQRAAEKSHGVDSMVWAPVRSPGAGGGTRGEGPHMCDQQEESVSAPQQGRGKRAEMERYTPKHLMKCQVSSEQKSFPPHAQTQGVHHQVPQDGVAVSTVEAECPRVVGLPDGKQSWIGDEKGSHDVKAVDSGSKGGRSHGSWRQRSSWSESAKDFPAANAGGSGLGNAKHHRQRADQRCSKGVGLSCRNHSGSEQLTATTQATAVGAPAAGAPPAANPGPAPTLGPAQVSEREYPADKKLYQPPRPAAGASRHSQDYRGQDVCGQEPREQNYLRQGPYGSDHKEQEQGTGGHSRHSNTASDKAVARESSGSQNGGEHPRSQSAEKERTSCQQAYVTPHAQQKTHSAAAAVESSLLASTEREGQQPQGWSGPSQHSGSGGEQGFSNRGRLERDQATRTSSGLQRGQGLWQQSGGNEGFRSGSLRPHLSERGVGGTRDSSRADVPKQQAGKSQCGHGSEQARQQQNKGGQQTAPVAIPSVKAEGGNWGGEGGSPPVVRGRDCNHGRRGRFCGRSGPRSMEAEHRRDPPAAKQRLVIVATGGLTRR</sequence>
<feature type="region of interest" description="Disordered" evidence="2">
    <location>
        <begin position="1074"/>
        <end position="1207"/>
    </location>
</feature>
<feature type="compositionally biased region" description="Basic and acidic residues" evidence="2">
    <location>
        <begin position="275"/>
        <end position="285"/>
    </location>
</feature>
<name>A0A2K1KPK2_PHYPA</name>
<feature type="compositionally biased region" description="Low complexity" evidence="2">
    <location>
        <begin position="357"/>
        <end position="373"/>
    </location>
</feature>
<feature type="compositionally biased region" description="Basic and acidic residues" evidence="2">
    <location>
        <begin position="1633"/>
        <end position="1642"/>
    </location>
</feature>
<evidence type="ECO:0000259" key="3">
    <source>
        <dbReference type="Pfam" id="PF07001"/>
    </source>
</evidence>
<feature type="compositionally biased region" description="Basic and acidic residues" evidence="2">
    <location>
        <begin position="1234"/>
        <end position="1244"/>
    </location>
</feature>
<feature type="compositionally biased region" description="Low complexity" evidence="2">
    <location>
        <begin position="1574"/>
        <end position="1585"/>
    </location>
</feature>
<feature type="compositionally biased region" description="Basic and acidic residues" evidence="2">
    <location>
        <begin position="1109"/>
        <end position="1126"/>
    </location>
</feature>
<feature type="compositionally biased region" description="Low complexity" evidence="2">
    <location>
        <begin position="1461"/>
        <end position="1491"/>
    </location>
</feature>
<feature type="compositionally biased region" description="Basic and acidic residues" evidence="2">
    <location>
        <begin position="833"/>
        <end position="842"/>
    </location>
</feature>
<dbReference type="PaxDb" id="3218-PP1S60_37V6.1"/>
<feature type="region of interest" description="Disordered" evidence="2">
    <location>
        <begin position="685"/>
        <end position="711"/>
    </location>
</feature>
<feature type="compositionally biased region" description="Basic residues" evidence="2">
    <location>
        <begin position="1005"/>
        <end position="1020"/>
    </location>
</feature>
<feature type="compositionally biased region" description="Basic and acidic residues" evidence="2">
    <location>
        <begin position="869"/>
        <end position="882"/>
    </location>
</feature>
<dbReference type="InterPro" id="IPR009738">
    <property type="entry name" value="BAT2_N"/>
</dbReference>
<dbReference type="Gramene" id="Pp3c4_22960V3.1">
    <property type="protein sequence ID" value="Pp3c4_22960V3.1"/>
    <property type="gene ID" value="Pp3c4_22960"/>
</dbReference>
<feature type="compositionally biased region" description="Low complexity" evidence="2">
    <location>
        <begin position="856"/>
        <end position="865"/>
    </location>
</feature>
<feature type="region of interest" description="Disordered" evidence="2">
    <location>
        <begin position="101"/>
        <end position="144"/>
    </location>
</feature>
<reference evidence="5" key="3">
    <citation type="submission" date="2020-12" db="UniProtKB">
        <authorList>
            <consortium name="EnsemblPlants"/>
        </authorList>
    </citation>
    <scope>IDENTIFICATION</scope>
</reference>
<feature type="compositionally biased region" description="Basic and acidic residues" evidence="2">
    <location>
        <begin position="1432"/>
        <end position="1444"/>
    </location>
</feature>
<accession>A0A2K1KPK2</accession>
<dbReference type="PANTHER" id="PTHR34805">
    <property type="entry name" value="PROTEIN MODIFIER OF SNC1 1"/>
    <property type="match status" value="1"/>
</dbReference>
<dbReference type="PANTHER" id="PTHR34805:SF1">
    <property type="entry name" value="PROTEIN MODIFIER OF SNC1 1"/>
    <property type="match status" value="1"/>
</dbReference>